<keyword evidence="1" id="KW-0808">Transferase</keyword>
<protein>
    <submittedName>
        <fullName evidence="8">Transposon Tf2-11 polyprotein</fullName>
    </submittedName>
</protein>
<dbReference type="Gene3D" id="1.10.340.70">
    <property type="match status" value="1"/>
</dbReference>
<keyword evidence="3" id="KW-0540">Nuclease</keyword>
<dbReference type="GO" id="GO:0003676">
    <property type="term" value="F:nucleic acid binding"/>
    <property type="evidence" value="ECO:0007669"/>
    <property type="project" value="InterPro"/>
</dbReference>
<dbReference type="InterPro" id="IPR012337">
    <property type="entry name" value="RNaseH-like_sf"/>
</dbReference>
<comment type="caution">
    <text evidence="8">The sequence shown here is derived from an EMBL/GenBank/DDBJ whole genome shotgun (WGS) entry which is preliminary data.</text>
</comment>
<dbReference type="OMA" id="RARSHIW"/>
<dbReference type="CDD" id="cd09274">
    <property type="entry name" value="RNase_HI_RT_Ty3"/>
    <property type="match status" value="1"/>
</dbReference>
<organism evidence="8 9">
    <name type="scientific">Thelohanellus kitauei</name>
    <name type="common">Myxosporean</name>
    <dbReference type="NCBI Taxonomy" id="669202"/>
    <lineage>
        <taxon>Eukaryota</taxon>
        <taxon>Metazoa</taxon>
        <taxon>Cnidaria</taxon>
        <taxon>Myxozoa</taxon>
        <taxon>Myxosporea</taxon>
        <taxon>Bivalvulida</taxon>
        <taxon>Platysporina</taxon>
        <taxon>Myxobolidae</taxon>
        <taxon>Thelohanellus</taxon>
    </lineage>
</organism>
<dbReference type="GO" id="GO:0015074">
    <property type="term" value="P:DNA integration"/>
    <property type="evidence" value="ECO:0007669"/>
    <property type="project" value="InterPro"/>
</dbReference>
<dbReference type="InterPro" id="IPR001584">
    <property type="entry name" value="Integrase_cat-core"/>
</dbReference>
<dbReference type="SUPFAM" id="SSF53098">
    <property type="entry name" value="Ribonuclease H-like"/>
    <property type="match status" value="1"/>
</dbReference>
<dbReference type="Gene3D" id="3.30.420.10">
    <property type="entry name" value="Ribonuclease H-like superfamily/Ribonuclease H"/>
    <property type="match status" value="1"/>
</dbReference>
<dbReference type="InterPro" id="IPR041588">
    <property type="entry name" value="Integrase_H2C2"/>
</dbReference>
<dbReference type="PANTHER" id="PTHR37984">
    <property type="entry name" value="PROTEIN CBG26694"/>
    <property type="match status" value="1"/>
</dbReference>
<evidence type="ECO:0000259" key="7">
    <source>
        <dbReference type="PROSITE" id="PS50994"/>
    </source>
</evidence>
<keyword evidence="2" id="KW-0548">Nucleotidyltransferase</keyword>
<proteinExistence type="predicted"/>
<dbReference type="SUPFAM" id="SSF56672">
    <property type="entry name" value="DNA/RNA polymerases"/>
    <property type="match status" value="1"/>
</dbReference>
<keyword evidence="6" id="KW-0695">RNA-directed DNA polymerase</keyword>
<dbReference type="GO" id="GO:0004519">
    <property type="term" value="F:endonuclease activity"/>
    <property type="evidence" value="ECO:0007669"/>
    <property type="project" value="UniProtKB-KW"/>
</dbReference>
<dbReference type="InterPro" id="IPR050951">
    <property type="entry name" value="Retrovirus_Pol_polyprotein"/>
</dbReference>
<evidence type="ECO:0000256" key="4">
    <source>
        <dbReference type="ARBA" id="ARBA00022759"/>
    </source>
</evidence>
<gene>
    <name evidence="8" type="ORF">RF11_06442</name>
</gene>
<evidence type="ECO:0000256" key="3">
    <source>
        <dbReference type="ARBA" id="ARBA00022722"/>
    </source>
</evidence>
<dbReference type="InterPro" id="IPR036397">
    <property type="entry name" value="RNaseH_sf"/>
</dbReference>
<keyword evidence="4" id="KW-0255">Endonuclease</keyword>
<keyword evidence="9" id="KW-1185">Reference proteome</keyword>
<feature type="domain" description="Integrase catalytic" evidence="7">
    <location>
        <begin position="261"/>
        <end position="336"/>
    </location>
</feature>
<dbReference type="GO" id="GO:0003964">
    <property type="term" value="F:RNA-directed DNA polymerase activity"/>
    <property type="evidence" value="ECO:0007669"/>
    <property type="project" value="UniProtKB-KW"/>
</dbReference>
<dbReference type="GO" id="GO:0016787">
    <property type="term" value="F:hydrolase activity"/>
    <property type="evidence" value="ECO:0007669"/>
    <property type="project" value="UniProtKB-KW"/>
</dbReference>
<evidence type="ECO:0000313" key="8">
    <source>
        <dbReference type="EMBL" id="KII72610.1"/>
    </source>
</evidence>
<dbReference type="EMBL" id="JWZT01001161">
    <property type="protein sequence ID" value="KII72610.1"/>
    <property type="molecule type" value="Genomic_DNA"/>
</dbReference>
<dbReference type="Pfam" id="PF17921">
    <property type="entry name" value="Integrase_H2C2"/>
    <property type="match status" value="1"/>
</dbReference>
<dbReference type="Pfam" id="PF17917">
    <property type="entry name" value="RT_RNaseH"/>
    <property type="match status" value="1"/>
</dbReference>
<evidence type="ECO:0000256" key="2">
    <source>
        <dbReference type="ARBA" id="ARBA00022695"/>
    </source>
</evidence>
<evidence type="ECO:0000256" key="1">
    <source>
        <dbReference type="ARBA" id="ARBA00022679"/>
    </source>
</evidence>
<evidence type="ECO:0000256" key="5">
    <source>
        <dbReference type="ARBA" id="ARBA00022801"/>
    </source>
</evidence>
<name>A0A0C2N8J0_THEKT</name>
<accession>A0A0C2N8J0</accession>
<dbReference type="AlphaFoldDB" id="A0A0C2N8J0"/>
<dbReference type="Proteomes" id="UP000031668">
    <property type="component" value="Unassembled WGS sequence"/>
</dbReference>
<reference evidence="8 9" key="1">
    <citation type="journal article" date="2014" name="Genome Biol. Evol.">
        <title>The genome of the myxosporean Thelohanellus kitauei shows adaptations to nutrient acquisition within its fish host.</title>
        <authorList>
            <person name="Yang Y."/>
            <person name="Xiong J."/>
            <person name="Zhou Z."/>
            <person name="Huo F."/>
            <person name="Miao W."/>
            <person name="Ran C."/>
            <person name="Liu Y."/>
            <person name="Zhang J."/>
            <person name="Feng J."/>
            <person name="Wang M."/>
            <person name="Wang M."/>
            <person name="Wang L."/>
            <person name="Yao B."/>
        </authorList>
    </citation>
    <scope>NUCLEOTIDE SEQUENCE [LARGE SCALE GENOMIC DNA]</scope>
    <source>
        <strain evidence="8">Wuqing</strain>
    </source>
</reference>
<dbReference type="PANTHER" id="PTHR37984:SF5">
    <property type="entry name" value="PROTEIN NYNRIN-LIKE"/>
    <property type="match status" value="1"/>
</dbReference>
<evidence type="ECO:0000313" key="9">
    <source>
        <dbReference type="Proteomes" id="UP000031668"/>
    </source>
</evidence>
<dbReference type="OrthoDB" id="5952884at2759"/>
<sequence>MPYGSERPIAHASKTLNDHQKQYSHLEREGLAVIFGLTKFNQFLYGREFGILVDNKALISLFSSNKDFPVLAFQRIHRWSLLLNAYRYTIQYRPTEKHTNADALSRRPKGPDYEFDKKLSDGVNVIDLIEIPLNRDILRFETRKDTCLREFLCFLEKGWPCIKKDSFMFWFYKNRNSISVEDGLLVLNLGFPRILIPKSMQKEVLKVLHTAHWGVVKTKQLARRYCVWRVIEKDIESMIRSCVPCSKNARLPNKQFYHWPEPSNPFERVHVYFAGPFKNHMWFILVDSFSRFPFVLKRNGFSKYRTIMALKSICTLEGIPKTIVSDNGPQFSFTEF</sequence>
<dbReference type="PROSITE" id="PS50994">
    <property type="entry name" value="INTEGRASE"/>
    <property type="match status" value="1"/>
</dbReference>
<dbReference type="InterPro" id="IPR041373">
    <property type="entry name" value="RT_RNaseH"/>
</dbReference>
<evidence type="ECO:0000256" key="6">
    <source>
        <dbReference type="ARBA" id="ARBA00022918"/>
    </source>
</evidence>
<keyword evidence="5" id="KW-0378">Hydrolase</keyword>
<dbReference type="InterPro" id="IPR043502">
    <property type="entry name" value="DNA/RNA_pol_sf"/>
</dbReference>